<dbReference type="Gene3D" id="3.10.20.30">
    <property type="match status" value="1"/>
</dbReference>
<gene>
    <name evidence="1" type="ORF">N1027_12585</name>
</gene>
<dbReference type="RefSeq" id="WP_259508386.1">
    <property type="nucleotide sequence ID" value="NZ_JANLCM010000002.1"/>
</dbReference>
<evidence type="ECO:0000313" key="2">
    <source>
        <dbReference type="Proteomes" id="UP001165584"/>
    </source>
</evidence>
<accession>A0ABT2GRX2</accession>
<organism evidence="1 2">
    <name type="scientific">Herbiconiux aconitum</name>
    <dbReference type="NCBI Taxonomy" id="2970913"/>
    <lineage>
        <taxon>Bacteria</taxon>
        <taxon>Bacillati</taxon>
        <taxon>Actinomycetota</taxon>
        <taxon>Actinomycetes</taxon>
        <taxon>Micrococcales</taxon>
        <taxon>Microbacteriaceae</taxon>
        <taxon>Herbiconiux</taxon>
    </lineage>
</organism>
<dbReference type="Pfam" id="PF02597">
    <property type="entry name" value="ThiS"/>
    <property type="match status" value="1"/>
</dbReference>
<dbReference type="SUPFAM" id="SSF54285">
    <property type="entry name" value="MoaD/ThiS"/>
    <property type="match status" value="1"/>
</dbReference>
<dbReference type="EMBL" id="JANLCM010000002">
    <property type="protein sequence ID" value="MCS5718972.1"/>
    <property type="molecule type" value="Genomic_DNA"/>
</dbReference>
<dbReference type="InterPro" id="IPR012675">
    <property type="entry name" value="Beta-grasp_dom_sf"/>
</dbReference>
<name>A0ABT2GRX2_9MICO</name>
<sequence length="84" mass="8602">MSIRIRSFAAAKATLGAAEQQSDASGVTIDELMGQLAAGAPDVAAATTVLDRCSFILNRHATADRTVVLSDGDELDILPPFAGG</sequence>
<keyword evidence="2" id="KW-1185">Reference proteome</keyword>
<dbReference type="InterPro" id="IPR016155">
    <property type="entry name" value="Mopterin_synth/thiamin_S_b"/>
</dbReference>
<proteinExistence type="predicted"/>
<protein>
    <submittedName>
        <fullName evidence="1">MoaD/ThiS family protein</fullName>
    </submittedName>
</protein>
<dbReference type="Proteomes" id="UP001165584">
    <property type="component" value="Unassembled WGS sequence"/>
</dbReference>
<evidence type="ECO:0000313" key="1">
    <source>
        <dbReference type="EMBL" id="MCS5718972.1"/>
    </source>
</evidence>
<comment type="caution">
    <text evidence="1">The sequence shown here is derived from an EMBL/GenBank/DDBJ whole genome shotgun (WGS) entry which is preliminary data.</text>
</comment>
<dbReference type="InterPro" id="IPR003749">
    <property type="entry name" value="ThiS/MoaD-like"/>
</dbReference>
<reference evidence="1" key="1">
    <citation type="submission" date="2022-08" db="EMBL/GenBank/DDBJ databases">
        <authorList>
            <person name="Deng Y."/>
            <person name="Han X.-F."/>
            <person name="Zhang Y.-Q."/>
        </authorList>
    </citation>
    <scope>NUCLEOTIDE SEQUENCE</scope>
    <source>
        <strain evidence="1">CPCC 205763</strain>
    </source>
</reference>